<comment type="caution">
    <text evidence="3">The sequence shown here is derived from an EMBL/GenBank/DDBJ whole genome shotgun (WGS) entry which is preliminary data.</text>
</comment>
<dbReference type="Pfam" id="PF02594">
    <property type="entry name" value="DUF167"/>
    <property type="match status" value="1"/>
</dbReference>
<dbReference type="EMBL" id="VGIR01000051">
    <property type="protein sequence ID" value="MBM3331939.1"/>
    <property type="molecule type" value="Genomic_DNA"/>
</dbReference>
<protein>
    <recommendedName>
        <fullName evidence="2">UPF0235 protein FJY68_08845</fullName>
    </recommendedName>
</protein>
<evidence type="ECO:0000313" key="3">
    <source>
        <dbReference type="EMBL" id="MBM3331939.1"/>
    </source>
</evidence>
<dbReference type="PANTHER" id="PTHR13420:SF7">
    <property type="entry name" value="UPF0235 PROTEIN C15ORF40"/>
    <property type="match status" value="1"/>
</dbReference>
<dbReference type="AlphaFoldDB" id="A0A937XGE3"/>
<evidence type="ECO:0000256" key="1">
    <source>
        <dbReference type="ARBA" id="ARBA00010364"/>
    </source>
</evidence>
<sequence>MRLRIRVKPGAREEKVSREPDGSLLVSVTARAQEGKANEAVVKAVASFLRIPKSQVRIRSGLASRAKLLEVPDPPGPTLPNIG</sequence>
<dbReference type="Proteomes" id="UP000779900">
    <property type="component" value="Unassembled WGS sequence"/>
</dbReference>
<organism evidence="3 4">
    <name type="scientific">candidate division WOR-3 bacterium</name>
    <dbReference type="NCBI Taxonomy" id="2052148"/>
    <lineage>
        <taxon>Bacteria</taxon>
        <taxon>Bacteria division WOR-3</taxon>
    </lineage>
</organism>
<evidence type="ECO:0000313" key="4">
    <source>
        <dbReference type="Proteomes" id="UP000779900"/>
    </source>
</evidence>
<dbReference type="Gene3D" id="3.30.1200.10">
    <property type="entry name" value="YggU-like"/>
    <property type="match status" value="1"/>
</dbReference>
<dbReference type="PANTHER" id="PTHR13420">
    <property type="entry name" value="UPF0235 PROTEIN C15ORF40"/>
    <property type="match status" value="1"/>
</dbReference>
<proteinExistence type="inferred from homology"/>
<dbReference type="InterPro" id="IPR003746">
    <property type="entry name" value="DUF167"/>
</dbReference>
<evidence type="ECO:0000256" key="2">
    <source>
        <dbReference type="HAMAP-Rule" id="MF_00634"/>
    </source>
</evidence>
<dbReference type="InterPro" id="IPR036591">
    <property type="entry name" value="YggU-like_sf"/>
</dbReference>
<name>A0A937XGE3_UNCW3</name>
<comment type="similarity">
    <text evidence="1 2">Belongs to the UPF0235 family.</text>
</comment>
<dbReference type="NCBIfam" id="TIGR00251">
    <property type="entry name" value="DUF167 family protein"/>
    <property type="match status" value="1"/>
</dbReference>
<accession>A0A937XGE3</accession>
<dbReference type="SUPFAM" id="SSF69786">
    <property type="entry name" value="YggU-like"/>
    <property type="match status" value="1"/>
</dbReference>
<reference evidence="3" key="1">
    <citation type="submission" date="2019-03" db="EMBL/GenBank/DDBJ databases">
        <title>Lake Tanganyika Metagenome-Assembled Genomes (MAGs).</title>
        <authorList>
            <person name="Tran P."/>
        </authorList>
    </citation>
    <scope>NUCLEOTIDE SEQUENCE</scope>
    <source>
        <strain evidence="3">K_DeepCast_150m_m2_040</strain>
    </source>
</reference>
<dbReference type="SMART" id="SM01152">
    <property type="entry name" value="DUF167"/>
    <property type="match status" value="1"/>
</dbReference>
<gene>
    <name evidence="3" type="ORF">FJY68_08845</name>
</gene>
<dbReference type="GO" id="GO:0005737">
    <property type="term" value="C:cytoplasm"/>
    <property type="evidence" value="ECO:0007669"/>
    <property type="project" value="TreeGrafter"/>
</dbReference>
<dbReference type="HAMAP" id="MF_00634">
    <property type="entry name" value="UPF0235"/>
    <property type="match status" value="1"/>
</dbReference>